<evidence type="ECO:0000256" key="2">
    <source>
        <dbReference type="ARBA" id="ARBA00022737"/>
    </source>
</evidence>
<keyword evidence="1 5" id="KW-0853">WD repeat</keyword>
<dbReference type="OrthoDB" id="16717at2759"/>
<dbReference type="OMA" id="HHWDVKS"/>
<accession>A3GFN3</accession>
<evidence type="ECO:0000256" key="5">
    <source>
        <dbReference type="PROSITE-ProRule" id="PRU00221"/>
    </source>
</evidence>
<protein>
    <recommendedName>
        <fullName evidence="4 6">Polyadenylation factor subunit 2</fullName>
    </recommendedName>
</protein>
<keyword evidence="9" id="KW-1185">Reference proteome</keyword>
<proteinExistence type="predicted"/>
<dbReference type="eggNOG" id="KOG0284">
    <property type="taxonomic scope" value="Eukaryota"/>
</dbReference>
<keyword evidence="2" id="KW-0677">Repeat</keyword>
<feature type="region of interest" description="Disordered" evidence="7">
    <location>
        <begin position="1"/>
        <end position="36"/>
    </location>
</feature>
<dbReference type="PANTHER" id="PTHR22836:SF0">
    <property type="entry name" value="PRE-MRNA 3' END PROCESSING PROTEIN WDR33"/>
    <property type="match status" value="1"/>
</dbReference>
<dbReference type="PROSITE" id="PS50294">
    <property type="entry name" value="WD_REPEATS_REGION"/>
    <property type="match status" value="4"/>
</dbReference>
<evidence type="ECO:0000313" key="9">
    <source>
        <dbReference type="Proteomes" id="UP000002258"/>
    </source>
</evidence>
<dbReference type="GO" id="GO:0180010">
    <property type="term" value="P:co-transcriptional mRNA 3'-end processing, cleavage and polyadenylation pathway"/>
    <property type="evidence" value="ECO:0007669"/>
    <property type="project" value="EnsemblFungi"/>
</dbReference>
<dbReference type="CDD" id="cd00200">
    <property type="entry name" value="WD40"/>
    <property type="match status" value="1"/>
</dbReference>
<dbReference type="InterPro" id="IPR045245">
    <property type="entry name" value="Pfs2-like"/>
</dbReference>
<evidence type="ECO:0000256" key="7">
    <source>
        <dbReference type="SAM" id="MobiDB-lite"/>
    </source>
</evidence>
<dbReference type="SUPFAM" id="SSF50978">
    <property type="entry name" value="WD40 repeat-like"/>
    <property type="match status" value="1"/>
</dbReference>
<dbReference type="STRING" id="322104.A3GFN3"/>
<feature type="repeat" description="WD" evidence="5">
    <location>
        <begin position="180"/>
        <end position="212"/>
    </location>
</feature>
<evidence type="ECO:0000256" key="4">
    <source>
        <dbReference type="ARBA" id="ARBA00026154"/>
    </source>
</evidence>
<dbReference type="PRINTS" id="PR00320">
    <property type="entry name" value="GPROTEINBRPT"/>
</dbReference>
<dbReference type="RefSeq" id="XP_001387402.2">
    <property type="nucleotide sequence ID" value="XM_001387365.1"/>
</dbReference>
<dbReference type="GO" id="GO:0000785">
    <property type="term" value="C:chromatin"/>
    <property type="evidence" value="ECO:0007669"/>
    <property type="project" value="EnsemblFungi"/>
</dbReference>
<feature type="repeat" description="WD" evidence="5">
    <location>
        <begin position="417"/>
        <end position="449"/>
    </location>
</feature>
<name>A3GFN3_PICST</name>
<feature type="compositionally biased region" description="Basic and acidic residues" evidence="7">
    <location>
        <begin position="488"/>
        <end position="497"/>
    </location>
</feature>
<feature type="compositionally biased region" description="Low complexity" evidence="7">
    <location>
        <begin position="1"/>
        <end position="34"/>
    </location>
</feature>
<evidence type="ECO:0000313" key="8">
    <source>
        <dbReference type="EMBL" id="EAZ63379.2"/>
    </source>
</evidence>
<dbReference type="GO" id="GO:0005847">
    <property type="term" value="C:mRNA cleavage and polyadenylation specificity factor complex"/>
    <property type="evidence" value="ECO:0007669"/>
    <property type="project" value="EnsemblFungi"/>
</dbReference>
<evidence type="ECO:0000256" key="3">
    <source>
        <dbReference type="ARBA" id="ARBA00025498"/>
    </source>
</evidence>
<dbReference type="PROSITE" id="PS50082">
    <property type="entry name" value="WD_REPEATS_2"/>
    <property type="match status" value="4"/>
</dbReference>
<dbReference type="AlphaFoldDB" id="A3GFN3"/>
<comment type="caution">
    <text evidence="8">The sequence shown here is derived from an EMBL/GenBank/DDBJ whole genome shotgun (WGS) entry which is preliminary data.</text>
</comment>
<gene>
    <name evidence="8" type="primary">PFS2</name>
    <name evidence="8" type="ORF">PICST_51666</name>
</gene>
<dbReference type="InterPro" id="IPR001680">
    <property type="entry name" value="WD40_rpt"/>
</dbReference>
<dbReference type="SMART" id="SM00320">
    <property type="entry name" value="WD40"/>
    <property type="match status" value="7"/>
</dbReference>
<dbReference type="Pfam" id="PF00400">
    <property type="entry name" value="WD40"/>
    <property type="match status" value="6"/>
</dbReference>
<evidence type="ECO:0000256" key="6">
    <source>
        <dbReference type="RuleBase" id="RU369034"/>
    </source>
</evidence>
<keyword evidence="6" id="KW-0507">mRNA processing</keyword>
<sequence>MYGNRSNGNGYNSNSYGNNNGRPSYNNRYNNNSNDPKVQEKLAAYNQNIEQQLASQEKKTAHRRIVDHGNNMGRWYIHKNLGLSQRQQAIGSIRPESSYLIDLLPTLAYSSSSNLGAANNKNNMAVMDIQTKFVHLSSNKVKHSINAVKWTPEGRRLLVASHSGEFTIWNGMTFNFETIMQAHDSQILALQYSHNDEWLLSGDSNGVIKYWQPNFNNVNILNGHTQGIRDIAFSPNDSKFLTCGDDSTLKIWNFNNGKEERSLAGHHWEVKSADWHPNLGLIVSGSKDNLVKLWDPRSSTCVTTLHGFKHTVNKCRFQPTGTKRLLASVSRDRSCRVFDLRTMKDILVLRDSETDLSCVSWHPTHASMLTTAAYNGSMSHYLLDSYIPDSNTSELSKKSTSYGSSSVGSIEAVHRIPYAHERAIHALEYHPLGHLLCSAGSDKTARFWSRARPNDPMSYKDPLYTDDKHGAWYYSVNNNINAVIEDPSGSKDRDRSHTPGLNLPGLGSSYDYNGNGNSGNGDIAATPAPSNWGSIPGLRGH</sequence>
<dbReference type="InterPro" id="IPR020472">
    <property type="entry name" value="WD40_PAC1"/>
</dbReference>
<dbReference type="InParanoid" id="A3GFN3"/>
<dbReference type="InterPro" id="IPR036322">
    <property type="entry name" value="WD40_repeat_dom_sf"/>
</dbReference>
<comment type="function">
    <text evidence="3">Required for 3'-end cleavage and polyadenylation of pre-mRNAs. Also involved in chromosome segregation where it has a role in chromosome attachment to the mitotic spindle.</text>
</comment>
<reference evidence="8 9" key="1">
    <citation type="journal article" date="2007" name="Nat. Biotechnol.">
        <title>Genome sequence of the lignocellulose-bioconverting and xylose-fermenting yeast Pichia stipitis.</title>
        <authorList>
            <person name="Jeffries T.W."/>
            <person name="Grigoriev I.V."/>
            <person name="Grimwood J."/>
            <person name="Laplaza J.M."/>
            <person name="Aerts A."/>
            <person name="Salamov A."/>
            <person name="Schmutz J."/>
            <person name="Lindquist E."/>
            <person name="Dehal P."/>
            <person name="Shapiro H."/>
            <person name="Jin Y.S."/>
            <person name="Passoth V."/>
            <person name="Richardson P.M."/>
        </authorList>
    </citation>
    <scope>NUCLEOTIDE SEQUENCE [LARGE SCALE GENOMIC DNA]</scope>
    <source>
        <strain evidence="9">ATCC 58785 / CBS 6054 / NBRC 10063 / NRRL Y-11545</strain>
    </source>
</reference>
<dbReference type="EMBL" id="AAVQ01000001">
    <property type="protein sequence ID" value="EAZ63379.2"/>
    <property type="molecule type" value="Genomic_DNA"/>
</dbReference>
<dbReference type="PANTHER" id="PTHR22836">
    <property type="entry name" value="WD40 REPEAT PROTEIN"/>
    <property type="match status" value="1"/>
</dbReference>
<feature type="repeat" description="WD" evidence="5">
    <location>
        <begin position="263"/>
        <end position="304"/>
    </location>
</feature>
<keyword evidence="6" id="KW-0539">Nucleus</keyword>
<dbReference type="InterPro" id="IPR015943">
    <property type="entry name" value="WD40/YVTN_repeat-like_dom_sf"/>
</dbReference>
<dbReference type="KEGG" id="pic:PICST_51666"/>
<dbReference type="Gene3D" id="2.130.10.10">
    <property type="entry name" value="YVTN repeat-like/Quinoprotein amine dehydrogenase"/>
    <property type="match status" value="2"/>
</dbReference>
<feature type="region of interest" description="Disordered" evidence="7">
    <location>
        <begin position="484"/>
        <end position="541"/>
    </location>
</feature>
<organism evidence="8 9">
    <name type="scientific">Scheffersomyces stipitis (strain ATCC 58785 / CBS 6054 / NBRC 10063 / NRRL Y-11545)</name>
    <name type="common">Yeast</name>
    <name type="synonym">Pichia stipitis</name>
    <dbReference type="NCBI Taxonomy" id="322104"/>
    <lineage>
        <taxon>Eukaryota</taxon>
        <taxon>Fungi</taxon>
        <taxon>Dikarya</taxon>
        <taxon>Ascomycota</taxon>
        <taxon>Saccharomycotina</taxon>
        <taxon>Pichiomycetes</taxon>
        <taxon>Debaryomycetaceae</taxon>
        <taxon>Scheffersomyces</taxon>
    </lineage>
</organism>
<dbReference type="Proteomes" id="UP000002258">
    <property type="component" value="Chromosome 1"/>
</dbReference>
<dbReference type="FunCoup" id="A3GFN3">
    <property type="interactions" value="254"/>
</dbReference>
<dbReference type="GeneID" id="4851082"/>
<evidence type="ECO:0000256" key="1">
    <source>
        <dbReference type="ARBA" id="ARBA00022574"/>
    </source>
</evidence>
<comment type="subcellular location">
    <subcellularLocation>
        <location evidence="6">Nucleus</location>
    </subcellularLocation>
</comment>
<dbReference type="HOGENOM" id="CLU_000288_77_1_1"/>
<feature type="repeat" description="WD" evidence="5">
    <location>
        <begin position="221"/>
        <end position="262"/>
    </location>
</feature>